<dbReference type="SUPFAM" id="SSF51905">
    <property type="entry name" value="FAD/NAD(P)-binding domain"/>
    <property type="match status" value="1"/>
</dbReference>
<dbReference type="InterPro" id="IPR050703">
    <property type="entry name" value="Flavin_MAO"/>
</dbReference>
<feature type="binding site" evidence="4">
    <location>
        <position position="235"/>
    </location>
    <ligand>
        <name>FAD</name>
        <dbReference type="ChEBI" id="CHEBI:57692"/>
    </ligand>
</feature>
<dbReference type="RefSeq" id="WP_091655309.1">
    <property type="nucleotide sequence ID" value="NZ_FOVW01000011.1"/>
</dbReference>
<evidence type="ECO:0000313" key="6">
    <source>
        <dbReference type="EMBL" id="SFO67385.1"/>
    </source>
</evidence>
<comment type="similarity">
    <text evidence="2">Belongs to the flavin monoamine oxidase family.</text>
</comment>
<dbReference type="Pfam" id="PF01593">
    <property type="entry name" value="Amino_oxidase"/>
    <property type="match status" value="1"/>
</dbReference>
<evidence type="ECO:0000313" key="7">
    <source>
        <dbReference type="Proteomes" id="UP000199564"/>
    </source>
</evidence>
<dbReference type="InterPro" id="IPR036188">
    <property type="entry name" value="FAD/NAD-bd_sf"/>
</dbReference>
<feature type="binding site" evidence="4">
    <location>
        <position position="341"/>
    </location>
    <ligand>
        <name>substrate</name>
    </ligand>
</feature>
<reference evidence="7" key="1">
    <citation type="submission" date="2016-10" db="EMBL/GenBank/DDBJ databases">
        <authorList>
            <person name="Varghese N."/>
            <person name="Submissions S."/>
        </authorList>
    </citation>
    <scope>NUCLEOTIDE SEQUENCE [LARGE SCALE GENOMIC DNA]</scope>
    <source>
        <strain evidence="7">DSM 15282</strain>
    </source>
</reference>
<dbReference type="STRING" id="226506.SAMN04488519_11150"/>
<evidence type="ECO:0000256" key="2">
    <source>
        <dbReference type="ARBA" id="ARBA00005995"/>
    </source>
</evidence>
<comment type="cofactor">
    <cofactor evidence="1">
        <name>FAD</name>
        <dbReference type="ChEBI" id="CHEBI:57692"/>
    </cofactor>
</comment>
<accession>A0A1I5J3J4</accession>
<dbReference type="PRINTS" id="PR00757">
    <property type="entry name" value="AMINEOXDASEF"/>
</dbReference>
<dbReference type="AlphaFoldDB" id="A0A1I5J3J4"/>
<feature type="binding site" evidence="4">
    <location>
        <position position="16"/>
    </location>
    <ligand>
        <name>FAD</name>
        <dbReference type="ChEBI" id="CHEBI:57692"/>
    </ligand>
</feature>
<feature type="binding site" evidence="4">
    <location>
        <begin position="35"/>
        <end position="36"/>
    </location>
    <ligand>
        <name>FAD</name>
        <dbReference type="ChEBI" id="CHEBI:57692"/>
    </ligand>
</feature>
<evidence type="ECO:0000256" key="3">
    <source>
        <dbReference type="ARBA" id="ARBA00023002"/>
    </source>
</evidence>
<sequence>MIHPNNQIAIIGAGFSGLAAARILHQKGISFQLFEARERLGGRVYTKQIQDDLYLDLGGQWIGPSQTRMYELCQEYGVPYFETYNQGQSILDLNGRIKSYKGTIPKLDIISLLNLDMIVRKLERMASKIDLEKPWTHPKAQEFDGQTLLDFLKRNSKTEACLQVMKVGMQTIFACEPEELSLLHALFYIKSGTSLDVLISIKNGAQQHRIHGGMQTLAEAIAKPFFDRIQFDSPVLSIIQEKEKFTLSTSKGAQVFSHIIFAVPPPLLKKIGINPPLSDQKQKLLEGYEMGYIGKCQMVFAKPYWRHKNLSGQAVSDSEFYLQTIFDSSPADSKYGVLMGFVIGNKARKFFQMDEDSRKQAVKKQLIQYFGEEANQEINYVDHTMNQETWSEGCYAGIRGVNSWTKYQNSYSQSEGRLHFAGTEAATRWHGYIEGAVRAGEAAAEKILQELSND</sequence>
<evidence type="ECO:0000256" key="1">
    <source>
        <dbReference type="ARBA" id="ARBA00001974"/>
    </source>
</evidence>
<dbReference type="Proteomes" id="UP000199564">
    <property type="component" value="Unassembled WGS sequence"/>
</dbReference>
<gene>
    <name evidence="6" type="ORF">SAMN04488519_11150</name>
</gene>
<dbReference type="GO" id="GO:0016491">
    <property type="term" value="F:oxidoreductase activity"/>
    <property type="evidence" value="ECO:0007669"/>
    <property type="project" value="UniProtKB-KW"/>
</dbReference>
<dbReference type="InterPro" id="IPR001613">
    <property type="entry name" value="Flavin_amine_oxidase"/>
</dbReference>
<keyword evidence="3" id="KW-0560">Oxidoreductase</keyword>
<proteinExistence type="inferred from homology"/>
<organism evidence="6 7">
    <name type="scientific">Algoriphagus ornithinivorans</name>
    <dbReference type="NCBI Taxonomy" id="226506"/>
    <lineage>
        <taxon>Bacteria</taxon>
        <taxon>Pseudomonadati</taxon>
        <taxon>Bacteroidota</taxon>
        <taxon>Cytophagia</taxon>
        <taxon>Cytophagales</taxon>
        <taxon>Cyclobacteriaceae</taxon>
        <taxon>Algoriphagus</taxon>
    </lineage>
</organism>
<dbReference type="InterPro" id="IPR002937">
    <property type="entry name" value="Amino_oxidase"/>
</dbReference>
<feature type="domain" description="Amine oxidase" evidence="5">
    <location>
        <begin position="15"/>
        <end position="448"/>
    </location>
</feature>
<dbReference type="Gene3D" id="3.50.50.60">
    <property type="entry name" value="FAD/NAD(P)-binding domain"/>
    <property type="match status" value="1"/>
</dbReference>
<evidence type="ECO:0000259" key="5">
    <source>
        <dbReference type="Pfam" id="PF01593"/>
    </source>
</evidence>
<dbReference type="EMBL" id="FOVW01000011">
    <property type="protein sequence ID" value="SFO67385.1"/>
    <property type="molecule type" value="Genomic_DNA"/>
</dbReference>
<dbReference type="PANTHER" id="PTHR43563:SF1">
    <property type="entry name" value="AMINE OXIDASE [FLAVIN-CONTAINING] B"/>
    <property type="match status" value="1"/>
</dbReference>
<protein>
    <submittedName>
        <fullName evidence="6">Monoamine oxidase</fullName>
    </submittedName>
</protein>
<name>A0A1I5J3J4_9BACT</name>
<evidence type="ECO:0000256" key="4">
    <source>
        <dbReference type="PIRSR" id="PIRSR601613-1"/>
    </source>
</evidence>
<dbReference type="SUPFAM" id="SSF54373">
    <property type="entry name" value="FAD-linked reductases, C-terminal domain"/>
    <property type="match status" value="1"/>
</dbReference>
<feature type="binding site" evidence="4">
    <location>
        <position position="424"/>
    </location>
    <ligand>
        <name>FAD</name>
        <dbReference type="ChEBI" id="CHEBI:57692"/>
    </ligand>
</feature>
<dbReference type="PANTHER" id="PTHR43563">
    <property type="entry name" value="AMINE OXIDASE"/>
    <property type="match status" value="1"/>
</dbReference>
<keyword evidence="7" id="KW-1185">Reference proteome</keyword>